<dbReference type="EC" id="3.4.-.-" evidence="8"/>
<dbReference type="Pfam" id="PF02586">
    <property type="entry name" value="SRAP"/>
    <property type="match status" value="1"/>
</dbReference>
<keyword evidence="5" id="KW-0190">Covalent protein-DNA linkage</keyword>
<dbReference type="eggNOG" id="COG2135">
    <property type="taxonomic scope" value="Bacteria"/>
</dbReference>
<name>R1CLM2_9FIRM</name>
<evidence type="ECO:0000256" key="5">
    <source>
        <dbReference type="ARBA" id="ARBA00023124"/>
    </source>
</evidence>
<organism evidence="9 10">
    <name type="scientific">Caldisalinibacter kiritimatiensis</name>
    <dbReference type="NCBI Taxonomy" id="1304284"/>
    <lineage>
        <taxon>Bacteria</taxon>
        <taxon>Bacillati</taxon>
        <taxon>Bacillota</taxon>
        <taxon>Tissierellia</taxon>
        <taxon>Tissierellales</taxon>
        <taxon>Thermohalobacteraceae</taxon>
        <taxon>Caldisalinibacter</taxon>
    </lineage>
</organism>
<dbReference type="EMBL" id="ARZA01000262">
    <property type="protein sequence ID" value="EOC99595.1"/>
    <property type="molecule type" value="Genomic_DNA"/>
</dbReference>
<evidence type="ECO:0000256" key="2">
    <source>
        <dbReference type="ARBA" id="ARBA00022670"/>
    </source>
</evidence>
<evidence type="ECO:0000256" key="3">
    <source>
        <dbReference type="ARBA" id="ARBA00022763"/>
    </source>
</evidence>
<dbReference type="Gene3D" id="3.90.1680.10">
    <property type="entry name" value="SOS response associated peptidase-like"/>
    <property type="match status" value="1"/>
</dbReference>
<dbReference type="RefSeq" id="WP_006316697.1">
    <property type="nucleotide sequence ID" value="NZ_ARZA01000262.1"/>
</dbReference>
<dbReference type="GO" id="GO:0016829">
    <property type="term" value="F:lyase activity"/>
    <property type="evidence" value="ECO:0007669"/>
    <property type="project" value="UniProtKB-KW"/>
</dbReference>
<evidence type="ECO:0000256" key="1">
    <source>
        <dbReference type="ARBA" id="ARBA00008136"/>
    </source>
</evidence>
<sequence length="194" mass="23005">MCGRYYLNLEIDDIMKRYGIFDLDIDFSPKNEIFPSQESIVVIGQNTKEIKLLKWGFAPSFTKRLIINARSETVDKKPTFRDSFIRRRCIIPANGFFEWENNENKSIKRRIRLKDNSIFSIAGIYNTFKDKNGEYFEAFTILTTEANKDISRIHNRIPVIIHKDKEDMWLDHDIKDLRLLKELMKSYKGELVVE</sequence>
<keyword evidence="6" id="KW-0238">DNA-binding</keyword>
<dbReference type="GO" id="GO:0008233">
    <property type="term" value="F:peptidase activity"/>
    <property type="evidence" value="ECO:0007669"/>
    <property type="project" value="UniProtKB-KW"/>
</dbReference>
<dbReference type="GO" id="GO:0006508">
    <property type="term" value="P:proteolysis"/>
    <property type="evidence" value="ECO:0007669"/>
    <property type="project" value="UniProtKB-KW"/>
</dbReference>
<evidence type="ECO:0000256" key="6">
    <source>
        <dbReference type="ARBA" id="ARBA00023125"/>
    </source>
</evidence>
<comment type="similarity">
    <text evidence="1 8">Belongs to the SOS response-associated peptidase family.</text>
</comment>
<dbReference type="OrthoDB" id="9782620at2"/>
<reference evidence="9 10" key="1">
    <citation type="journal article" date="2015" name="Geomicrobiol. J.">
        <title>Caldisalinibacter kiritimatiensis gen. nov., sp. nov., a moderately thermohalophilic thiosulfate-reducing bacterium from a hypersaline microbial mat.</title>
        <authorList>
            <person name="Ben Hania W."/>
            <person name="Joseph M."/>
            <person name="Fiebig A."/>
            <person name="Bunk B."/>
            <person name="Klenk H.-P."/>
            <person name="Fardeau M.-L."/>
            <person name="Spring S."/>
        </authorList>
    </citation>
    <scope>NUCLEOTIDE SEQUENCE [LARGE SCALE GENOMIC DNA]</scope>
    <source>
        <strain evidence="9 10">L21-TH-D2</strain>
    </source>
</reference>
<keyword evidence="4 8" id="KW-0378">Hydrolase</keyword>
<comment type="caution">
    <text evidence="9">The sequence shown here is derived from an EMBL/GenBank/DDBJ whole genome shotgun (WGS) entry which is preliminary data.</text>
</comment>
<protein>
    <recommendedName>
        <fullName evidence="8">Abasic site processing protein</fullName>
        <ecNumber evidence="8">3.4.-.-</ecNumber>
    </recommendedName>
</protein>
<dbReference type="STRING" id="1304284.L21TH_2368"/>
<keyword evidence="7" id="KW-0456">Lyase</keyword>
<keyword evidence="2 8" id="KW-0645">Protease</keyword>
<dbReference type="GO" id="GO:0003697">
    <property type="term" value="F:single-stranded DNA binding"/>
    <property type="evidence" value="ECO:0007669"/>
    <property type="project" value="InterPro"/>
</dbReference>
<evidence type="ECO:0000256" key="8">
    <source>
        <dbReference type="RuleBase" id="RU364100"/>
    </source>
</evidence>
<dbReference type="PANTHER" id="PTHR13604:SF0">
    <property type="entry name" value="ABASIC SITE PROCESSING PROTEIN HMCES"/>
    <property type="match status" value="1"/>
</dbReference>
<dbReference type="GO" id="GO:0106300">
    <property type="term" value="P:protein-DNA covalent cross-linking repair"/>
    <property type="evidence" value="ECO:0007669"/>
    <property type="project" value="InterPro"/>
</dbReference>
<evidence type="ECO:0000313" key="10">
    <source>
        <dbReference type="Proteomes" id="UP000013378"/>
    </source>
</evidence>
<keyword evidence="10" id="KW-1185">Reference proteome</keyword>
<dbReference type="SUPFAM" id="SSF143081">
    <property type="entry name" value="BB1717-like"/>
    <property type="match status" value="1"/>
</dbReference>
<gene>
    <name evidence="9" type="ORF">L21TH_2368</name>
</gene>
<dbReference type="InterPro" id="IPR003738">
    <property type="entry name" value="SRAP"/>
</dbReference>
<evidence type="ECO:0000256" key="4">
    <source>
        <dbReference type="ARBA" id="ARBA00022801"/>
    </source>
</evidence>
<proteinExistence type="inferred from homology"/>
<dbReference type="InterPro" id="IPR036590">
    <property type="entry name" value="SRAP-like"/>
</dbReference>
<dbReference type="Proteomes" id="UP000013378">
    <property type="component" value="Unassembled WGS sequence"/>
</dbReference>
<accession>R1CLM2</accession>
<evidence type="ECO:0000256" key="7">
    <source>
        <dbReference type="ARBA" id="ARBA00023239"/>
    </source>
</evidence>
<dbReference type="AlphaFoldDB" id="R1CLM2"/>
<dbReference type="PANTHER" id="PTHR13604">
    <property type="entry name" value="DC12-RELATED"/>
    <property type="match status" value="1"/>
</dbReference>
<keyword evidence="3" id="KW-0227">DNA damage</keyword>
<evidence type="ECO:0000313" key="9">
    <source>
        <dbReference type="EMBL" id="EOC99595.1"/>
    </source>
</evidence>